<evidence type="ECO:0000256" key="2">
    <source>
        <dbReference type="PROSITE-ProRule" id="PRU00259"/>
    </source>
</evidence>
<dbReference type="GO" id="GO:0010330">
    <property type="term" value="C:cellulose synthase complex"/>
    <property type="evidence" value="ECO:0007669"/>
    <property type="project" value="InterPro"/>
</dbReference>
<dbReference type="Gramene" id="OIW02451">
    <property type="protein sequence ID" value="OIW02451"/>
    <property type="gene ID" value="TanjilG_05044"/>
</dbReference>
<dbReference type="Proteomes" id="UP000188354">
    <property type="component" value="Chromosome LG11"/>
</dbReference>
<name>A0A4P1R5C3_LUPAN</name>
<dbReference type="InterPro" id="IPR016024">
    <property type="entry name" value="ARM-type_fold"/>
</dbReference>
<dbReference type="SMART" id="SM00185">
    <property type="entry name" value="ARM"/>
    <property type="match status" value="30"/>
</dbReference>
<dbReference type="InterPro" id="IPR000225">
    <property type="entry name" value="Armadillo"/>
</dbReference>
<dbReference type="Pfam" id="PF00514">
    <property type="entry name" value="Arm"/>
    <property type="match status" value="2"/>
</dbReference>
<feature type="compositionally biased region" description="Low complexity" evidence="3">
    <location>
        <begin position="1"/>
        <end position="21"/>
    </location>
</feature>
<evidence type="ECO:0000313" key="6">
    <source>
        <dbReference type="Proteomes" id="UP000188354"/>
    </source>
</evidence>
<feature type="repeat" description="ARM" evidence="2">
    <location>
        <begin position="515"/>
        <end position="557"/>
    </location>
</feature>
<protein>
    <recommendedName>
        <fullName evidence="4">C2 domain-containing protein</fullName>
    </recommendedName>
</protein>
<keyword evidence="1" id="KW-0677">Repeat</keyword>
<dbReference type="Gene3D" id="1.25.10.10">
    <property type="entry name" value="Leucine-rich Repeat Variant"/>
    <property type="match status" value="10"/>
</dbReference>
<dbReference type="InterPro" id="IPR011989">
    <property type="entry name" value="ARM-like"/>
</dbReference>
<evidence type="ECO:0000313" key="5">
    <source>
        <dbReference type="EMBL" id="OIW02451.1"/>
    </source>
</evidence>
<proteinExistence type="predicted"/>
<dbReference type="Gene3D" id="2.60.40.150">
    <property type="entry name" value="C2 domain"/>
    <property type="match status" value="1"/>
</dbReference>
<reference evidence="5 6" key="1">
    <citation type="journal article" date="2017" name="Plant Biotechnol. J.">
        <title>A comprehensive draft genome sequence for lupin (Lupinus angustifolius), an emerging health food: insights into plant-microbe interactions and legume evolution.</title>
        <authorList>
            <person name="Hane J.K."/>
            <person name="Ming Y."/>
            <person name="Kamphuis L.G."/>
            <person name="Nelson M.N."/>
            <person name="Garg G."/>
            <person name="Atkins C.A."/>
            <person name="Bayer P.E."/>
            <person name="Bravo A."/>
            <person name="Bringans S."/>
            <person name="Cannon S."/>
            <person name="Edwards D."/>
            <person name="Foley R."/>
            <person name="Gao L.L."/>
            <person name="Harrison M.J."/>
            <person name="Huang W."/>
            <person name="Hurgobin B."/>
            <person name="Li S."/>
            <person name="Liu C.W."/>
            <person name="McGrath A."/>
            <person name="Morahan G."/>
            <person name="Murray J."/>
            <person name="Weller J."/>
            <person name="Jian J."/>
            <person name="Singh K.B."/>
        </authorList>
    </citation>
    <scope>NUCLEOTIDE SEQUENCE [LARGE SCALE GENOMIC DNA]</scope>
    <source>
        <strain evidence="6">cv. Tanjil</strain>
        <tissue evidence="5">Whole plant</tissue>
    </source>
</reference>
<gene>
    <name evidence="5" type="ORF">TanjilG_05044</name>
</gene>
<keyword evidence="6" id="KW-1185">Reference proteome</keyword>
<accession>A0A4P1R5C3</accession>
<evidence type="ECO:0000256" key="3">
    <source>
        <dbReference type="SAM" id="MobiDB-lite"/>
    </source>
</evidence>
<feature type="repeat" description="ARM" evidence="2">
    <location>
        <begin position="1342"/>
        <end position="1384"/>
    </location>
</feature>
<organism evidence="5 6">
    <name type="scientific">Lupinus angustifolius</name>
    <name type="common">Narrow-leaved blue lupine</name>
    <dbReference type="NCBI Taxonomy" id="3871"/>
    <lineage>
        <taxon>Eukaryota</taxon>
        <taxon>Viridiplantae</taxon>
        <taxon>Streptophyta</taxon>
        <taxon>Embryophyta</taxon>
        <taxon>Tracheophyta</taxon>
        <taxon>Spermatophyta</taxon>
        <taxon>Magnoliopsida</taxon>
        <taxon>eudicotyledons</taxon>
        <taxon>Gunneridae</taxon>
        <taxon>Pentapetalae</taxon>
        <taxon>rosids</taxon>
        <taxon>fabids</taxon>
        <taxon>Fabales</taxon>
        <taxon>Fabaceae</taxon>
        <taxon>Papilionoideae</taxon>
        <taxon>50 kb inversion clade</taxon>
        <taxon>genistoids sensu lato</taxon>
        <taxon>core genistoids</taxon>
        <taxon>Genisteae</taxon>
        <taxon>Lupinus</taxon>
    </lineage>
</organism>
<dbReference type="PANTHER" id="PTHR46369">
    <property type="entry name" value="PROTEIN CELLULOSE SYNTHASE INTERACTIVE 1"/>
    <property type="match status" value="1"/>
</dbReference>
<dbReference type="EMBL" id="CM007371">
    <property type="protein sequence ID" value="OIW02451.1"/>
    <property type="molecule type" value="Genomic_DNA"/>
</dbReference>
<feature type="region of interest" description="Disordered" evidence="3">
    <location>
        <begin position="1"/>
        <end position="33"/>
    </location>
</feature>
<dbReference type="GO" id="GO:2001006">
    <property type="term" value="P:regulation of cellulose biosynthetic process"/>
    <property type="evidence" value="ECO:0007669"/>
    <property type="project" value="InterPro"/>
</dbReference>
<dbReference type="InterPro" id="IPR035892">
    <property type="entry name" value="C2_domain_sf"/>
</dbReference>
<dbReference type="InterPro" id="IPR044297">
    <property type="entry name" value="CSI1/2/3"/>
</dbReference>
<dbReference type="PROSITE" id="PS50176">
    <property type="entry name" value="ARM_REPEAT"/>
    <property type="match status" value="4"/>
</dbReference>
<dbReference type="PANTHER" id="PTHR46369:SF1">
    <property type="entry name" value="PROTEIN CELLULOSE SYNTHASE INTERACTIVE 3"/>
    <property type="match status" value="1"/>
</dbReference>
<dbReference type="InterPro" id="IPR000008">
    <property type="entry name" value="C2_dom"/>
</dbReference>
<evidence type="ECO:0000259" key="4">
    <source>
        <dbReference type="PROSITE" id="PS50004"/>
    </source>
</evidence>
<dbReference type="Pfam" id="PF00168">
    <property type="entry name" value="C2"/>
    <property type="match status" value="1"/>
</dbReference>
<dbReference type="CDD" id="cd00030">
    <property type="entry name" value="C2"/>
    <property type="match status" value="1"/>
</dbReference>
<feature type="repeat" description="ARM" evidence="2">
    <location>
        <begin position="257"/>
        <end position="300"/>
    </location>
</feature>
<feature type="repeat" description="ARM" evidence="2">
    <location>
        <begin position="1084"/>
        <end position="1127"/>
    </location>
</feature>
<dbReference type="SMART" id="SM00239">
    <property type="entry name" value="C2"/>
    <property type="match status" value="1"/>
</dbReference>
<dbReference type="PROSITE" id="PS50004">
    <property type="entry name" value="C2"/>
    <property type="match status" value="1"/>
</dbReference>
<dbReference type="GO" id="GO:0051211">
    <property type="term" value="P:anisotropic cell growth"/>
    <property type="evidence" value="ECO:0007669"/>
    <property type="project" value="InterPro"/>
</dbReference>
<evidence type="ECO:0000256" key="1">
    <source>
        <dbReference type="ARBA" id="ARBA00022737"/>
    </source>
</evidence>
<dbReference type="SUPFAM" id="SSF48371">
    <property type="entry name" value="ARM repeat"/>
    <property type="match status" value="6"/>
</dbReference>
<dbReference type="STRING" id="3871.A0A4P1R5C3"/>
<dbReference type="GO" id="GO:0008017">
    <property type="term" value="F:microtubule binding"/>
    <property type="evidence" value="ECO:0007669"/>
    <property type="project" value="InterPro"/>
</dbReference>
<feature type="domain" description="C2" evidence="4">
    <location>
        <begin position="2818"/>
        <end position="2935"/>
    </location>
</feature>
<sequence length="2965" mass="318975">MSKSPSSPEQQQSISSSPSQPREFNEATGMDDPESTMATVANFVEQLHTNLSSPLEKEFITECLLGISRKRKDARALIGSHAQALPLFINILRNGTPIAKVNVAATLSVLCKDEELRLKVLLGGCIPPLLSLLKYESTDARKAAAEAIYDVSSGGLLDDHVGMKIFVTEGVVPTLWNQLNPKNRQDKVVEGFITGALRNLCGDKDGYWKATLEAGGVDIIVGLLSSDNAVSQSNAASLLARLMLAFSDSIPKVIDSGAVKALLQLVGQENDISVRASAADALEALSSKSIKAKEVIVSADGLPILIGAIVAPSKECMQGDGGQALQEHATRALANICGGMSDLILYLGKLSYSPRFSAPLGDIVGALAYTLMVYEEKVDVDVEHLDATKVEDILVTLLKPRDNMLIQERVLEAMASLYGNICLSKWLNQADSKKVLIGLITMAATDVQEYLILSLTSLCCGEVGIWEAIKKREGIQLLISLLGLSSEQHQEYAAQLLAILTNQVDDCKWAITAAGGIPPLVQLLETGSQRAREEAANILWSLCCHSEDIRACVESAGAIPAFLWLLKSGGPKGQEASAMALTKLVRVADSATINQLLALLLGDSPNSKANIIRVLGHVLTMASAKDLLQKGSAANKGLRSLVQVLNSSNEETQEYAASVLADLFIVRQDICDSLTIDEVVLPCMKLLTSKTQVVATQSARALSALSRPTKNKAANKMSYIVEGDVEPLIKLAKTSSVDAAETAVAALANLLFDPLIAAEALAEDIVSALIRVLAKGTFEGKQNASRALHQLLKHFPVGEVLKGNAQCHFTVLALVDSLRDMDMDGTDAEDALDVIALLARTKQGVNFTYPPWSALAEIPSSFEPLIRCLSEGPPLVQDKAVEVLSRLCRDQPVILGDMLSASSRSIGSLATRIMNSSSLEVKVGSVALLICAAKEKKELSMDLLDASGFLKPLICSLVDMMKQSSSCSSLEIEAHAARGFMERNAFQEFDEFDIPDPATVLGSNVAMWLLSIIASFHVNNKLRIMEAGGLEALSSKLARHTSNPQHVKNLVASDNAVSQSNAASLLARLMLAFSDSIPKVIDSGAVKALLQLVGQENDISVRASAADALEALSSKSIKAKEVIVSADGLPILIGAIVAPSKECMQGDGGQALQEHATRALANICGGMSDLILYLGKLSYSPRFSAPLGDIVGALAYTLMVYEEKVDVDVEHLDATKVEDILVTLLKPRDNMLIQERVLEAMASLYGNICLSKWLNQADSKKVLIGLITMAATDVQEYLILSLTSLCCGEVGIWEAIKKREGIQLLISLLGLSSEQHQEYAAQLLAILTNQVDDCKWAITAAGGIPPLVQLLETGSQRAREEAANILWSLCCHSEDIRACVESAGAIPAFLWLLKSGGPKGQEASAMALTKLVRVADSATINQLLALLLGDSPNSKANIIRVLGHVLTMASAKDLLQKGSAANKGLRSLVQVLNSSNEETQEYAASVLADLFIVRQDICDSLTIDEVVLPCMKLLTSKTQVVATQSARALSALSRPTKNKAANKMSYIVEGDVEPLIKLAKTSSVDAAETAVAALANLLFDPLIAAEALAEDIVSALIRVLAKGTFEGKQNASRALHQLLKHFPVGEVLKGNAQCHFTVLALVDSLRDMDMDGTDAEDALDVIALLARTKQGVNFTYPPWSALAEIPSSFEPLIRCLSEGPPLVQDKAVEVLSRLCRDQPVILGDMLSASSRSIGSLATRIMNSSSLEVKVGSVALLICAAKEKKELSMDLLDASGFLKPLICSLVDMMKQSSSCSSLEIEAHAARGFMERNAFQEFDEFDIPDPATVLGSNVAMWLLSIIASFHVNNKLRIMEAGGLEALSSKLARHTSNPQAEYEDTEGIWISALLLAILFQDANVVLSPATMRIIPSLTLLLRSDEMIDKYFAAQAMASLVCNGNKGIDLAIANSGAVAGLIAIIGHIESDMPNLTGLSEEFSLVQSPDQVVLAHLFEIEDVRVGSTARKSIPLLVDILRPIPERPSAPPVAIRLLISIANGSDTNKLILAEAGALEALNKYLSLSPQESTEAAISELLRILFCNSDIVKHEASASSLNQLIAVLRLGSRNARYHAARALHELFDAESIRNSELAKQAIQPLVDMLNTTSGSEQEAALLALIKLTSGNSSKASLFTDVEGNPLESLYRILSSTASPLELKSHAAQLCFAIFGNSKIRADPIAAECIEPLISLMHSDSGTAIESGVYAFERLLEDEQQIELAAAYNVVDLLVSFVFGTNYPLVEATISALIKLGKDRTPSKLDMIRAGIIDNCLSLLQSAPSSLCSTISELFRILTNSNAIAMSSDAAEIVEPLFHVLLRRDFNLWGQHSALQALVNILEKPQSLATLKLTPSQVIEPLISFLESPSQAIQQLGTELLSHLLAQEHFQQDITTKNAVVPLVQLAGIGILNLQQTAIKALEKISKSWPKAVADAGGIFELAKVIIQDDPQPPHALWESAALVLSNVLRSNADYYFKVPAVVLVKMLLSTRDSTITIALNALTVHERSDATSAEQMMEAGAIDTLLELLRSHHCEEASARLLEALFNNVRVREMKVSKYAIAPLSQYLLDPQTRSQPGKLLATLALGNISQNEGHARYSESVSACRALISLLEDQSAEEIKIVAVCALQNFVMNSRTNRRAVAEAGGILVIQELLLSPNIEVAGQAALLIKFLFSTHTLQEYVSNELIRSLTSALGRELWSTATINDEVLKTLHVIFMNFPKLHISEAATLCIPHLVGALKSGGEVAQDSVLDTFFLLRQSWSTMQIDIAKSQAMVAAEAIPILQMLMKTCPPSFHERADALLHCLPGCLTVTIKRGNNLKQTMGSTNAFCRLTIGNGPPKQTKVVSHSTSPEWKEGFTWAFDVPPKGQKLHIICKSKNTFGKSTLGRVTIQIDKVVTEGVYSGLFSLNHDGNKDGSSRTLEIEIIWSNRISNDDI</sequence>
<dbReference type="SUPFAM" id="SSF49562">
    <property type="entry name" value="C2 domain (Calcium/lipid-binding domain, CaLB)"/>
    <property type="match status" value="1"/>
</dbReference>